<evidence type="ECO:0000313" key="3">
    <source>
        <dbReference type="EMBL" id="GAA1505863.1"/>
    </source>
</evidence>
<sequence>MTRRLVFAEGRQAEGLAAFLGRLLRYDRGAAVRLRAAPAGGTGGGDGGAALAVFGHAPALEVIVVRTVLLTAAAELDETVSAGELAEAIDAAAGADGALAVPLPQAVNGPGWAGLLPPGGGWQPVPGLPRPEELRDAVAAAVAEFKARVEALPEEKRTRTEVDRIGGDIWSRPLGETPLPLRAAHAARVFGLLPPAADAAGPALLAAGNWLRLRTPYGSVALRRTGGLGRLGVTPV</sequence>
<dbReference type="Pfam" id="PF26035">
    <property type="entry name" value="DUF8010"/>
    <property type="match status" value="1"/>
</dbReference>
<feature type="domain" description="DUF8185" evidence="2">
    <location>
        <begin position="117"/>
        <end position="226"/>
    </location>
</feature>
<protein>
    <submittedName>
        <fullName evidence="3">Uncharacterized protein</fullName>
    </submittedName>
</protein>
<gene>
    <name evidence="3" type="ORF">GCM10009802_62090</name>
</gene>
<keyword evidence="4" id="KW-1185">Reference proteome</keyword>
<dbReference type="Pfam" id="PF26572">
    <property type="entry name" value="DUF8185"/>
    <property type="match status" value="1"/>
</dbReference>
<evidence type="ECO:0000259" key="2">
    <source>
        <dbReference type="Pfam" id="PF26572"/>
    </source>
</evidence>
<accession>A0ABP4KLK5</accession>
<reference evidence="4" key="1">
    <citation type="journal article" date="2019" name="Int. J. Syst. Evol. Microbiol.">
        <title>The Global Catalogue of Microorganisms (GCM) 10K type strain sequencing project: providing services to taxonomists for standard genome sequencing and annotation.</title>
        <authorList>
            <consortium name="The Broad Institute Genomics Platform"/>
            <consortium name="The Broad Institute Genome Sequencing Center for Infectious Disease"/>
            <person name="Wu L."/>
            <person name="Ma J."/>
        </authorList>
    </citation>
    <scope>NUCLEOTIDE SEQUENCE [LARGE SCALE GENOMIC DNA]</scope>
    <source>
        <strain evidence="4">JCM 15481</strain>
    </source>
</reference>
<feature type="domain" description="DUF8010" evidence="1">
    <location>
        <begin position="1"/>
        <end position="112"/>
    </location>
</feature>
<comment type="caution">
    <text evidence="3">The sequence shown here is derived from an EMBL/GenBank/DDBJ whole genome shotgun (WGS) entry which is preliminary data.</text>
</comment>
<dbReference type="EMBL" id="BAAAPF010000384">
    <property type="protein sequence ID" value="GAA1505863.1"/>
    <property type="molecule type" value="Genomic_DNA"/>
</dbReference>
<name>A0ABP4KLK5_9ACTN</name>
<dbReference type="Proteomes" id="UP001500443">
    <property type="component" value="Unassembled WGS sequence"/>
</dbReference>
<evidence type="ECO:0000259" key="1">
    <source>
        <dbReference type="Pfam" id="PF26035"/>
    </source>
</evidence>
<dbReference type="InterPro" id="IPR058323">
    <property type="entry name" value="DUF8010"/>
</dbReference>
<dbReference type="RefSeq" id="WP_344294750.1">
    <property type="nucleotide sequence ID" value="NZ_BAAAPF010000384.1"/>
</dbReference>
<evidence type="ECO:0000313" key="4">
    <source>
        <dbReference type="Proteomes" id="UP001500443"/>
    </source>
</evidence>
<organism evidence="3 4">
    <name type="scientific">Streptomyces synnematoformans</name>
    <dbReference type="NCBI Taxonomy" id="415721"/>
    <lineage>
        <taxon>Bacteria</taxon>
        <taxon>Bacillati</taxon>
        <taxon>Actinomycetota</taxon>
        <taxon>Actinomycetes</taxon>
        <taxon>Kitasatosporales</taxon>
        <taxon>Streptomycetaceae</taxon>
        <taxon>Streptomyces</taxon>
    </lineage>
</organism>
<proteinExistence type="predicted"/>
<dbReference type="InterPro" id="IPR058498">
    <property type="entry name" value="DUF8185"/>
</dbReference>